<dbReference type="OrthoDB" id="7482721at2759"/>
<dbReference type="InterPro" id="IPR013149">
    <property type="entry name" value="ADH-like_C"/>
</dbReference>
<evidence type="ECO:0000256" key="1">
    <source>
        <dbReference type="ARBA" id="ARBA00004173"/>
    </source>
</evidence>
<dbReference type="Gene3D" id="3.90.180.10">
    <property type="entry name" value="Medium-chain alcohol dehydrogenases, catalytic domain"/>
    <property type="match status" value="1"/>
</dbReference>
<evidence type="ECO:0000256" key="5">
    <source>
        <dbReference type="ARBA" id="ARBA00022857"/>
    </source>
</evidence>
<keyword evidence="7" id="KW-0560">Oxidoreductase</keyword>
<dbReference type="Proteomes" id="UP000016930">
    <property type="component" value="Unassembled WGS sequence"/>
</dbReference>
<evidence type="ECO:0000256" key="3">
    <source>
        <dbReference type="ARBA" id="ARBA00022516"/>
    </source>
</evidence>
<keyword evidence="10" id="KW-0275">Fatty acid biosynthesis</keyword>
<comment type="similarity">
    <text evidence="2">Belongs to the zinc-containing alcohol dehydrogenase family. Quinone oxidoreductase subfamily.</text>
</comment>
<accession>M2RKQ0</accession>
<comment type="catalytic activity">
    <reaction evidence="12">
        <text>a 2,3-saturated acyl-[ACP] + NADP(+) = a (2E)-enoyl-[ACP] + NADPH + H(+)</text>
        <dbReference type="Rhea" id="RHEA:22564"/>
        <dbReference type="Rhea" id="RHEA-COMP:9925"/>
        <dbReference type="Rhea" id="RHEA-COMP:9926"/>
        <dbReference type="ChEBI" id="CHEBI:15378"/>
        <dbReference type="ChEBI" id="CHEBI:57783"/>
        <dbReference type="ChEBI" id="CHEBI:58349"/>
        <dbReference type="ChEBI" id="CHEBI:78784"/>
        <dbReference type="ChEBI" id="CHEBI:78785"/>
        <dbReference type="EC" id="1.3.1.104"/>
    </reaction>
</comment>
<gene>
    <name evidence="14" type="ORF">CERSUDRAFT_81807</name>
</gene>
<dbReference type="FunFam" id="3.40.50.720:FF:000112">
    <property type="entry name" value="Enoyl-[acyl-carrier-protein] reductase 1, mitochondrial"/>
    <property type="match status" value="1"/>
</dbReference>
<keyword evidence="3" id="KW-0444">Lipid biosynthesis</keyword>
<dbReference type="InterPro" id="IPR020843">
    <property type="entry name" value="ER"/>
</dbReference>
<sequence length="391" mass="43130">MMNGWRIPTTLAMLRSCTQRSLLSVPFSTTSRVNANRAVVFSEAGRPASVLRTHTFPTLSSPPAGSVNIRYRLAPVNPSDINVIEGSYPLRPVPDVSVSSDGKLFVPGNEGLGEVTAVGDDVQGLSVGDWVVVAKQQSGTWVSARSARAEDVIKLPKGDVSEVNAATIIVNPPTAYNMLREFVDLKEGDWVVQNGANSAVGQVVIQIAARRGIKTINFVRNRENFEELERQLKALGATHVLRYDDLADKEKIKTVQSWTKDAPIRLFLNCVGGNSVTKTLRLVGHDAHLVTYGAMAREPLTLPASPLIFKGLVARGFWQSHWYDMHGRKEREELMRALVDLKLKGPEHEIVTVPGNVNDEEASQLICETMRRMSEGKSGRKVMLRIEERLD</sequence>
<evidence type="ECO:0000256" key="9">
    <source>
        <dbReference type="ARBA" id="ARBA00023128"/>
    </source>
</evidence>
<dbReference type="GO" id="GO:0006633">
    <property type="term" value="P:fatty acid biosynthetic process"/>
    <property type="evidence" value="ECO:0007669"/>
    <property type="project" value="UniProtKB-KW"/>
</dbReference>
<evidence type="ECO:0000313" key="14">
    <source>
        <dbReference type="EMBL" id="EMD39037.1"/>
    </source>
</evidence>
<keyword evidence="8" id="KW-0443">Lipid metabolism</keyword>
<dbReference type="CDD" id="cd08290">
    <property type="entry name" value="ETR"/>
    <property type="match status" value="1"/>
</dbReference>
<keyword evidence="15" id="KW-1185">Reference proteome</keyword>
<keyword evidence="4" id="KW-0276">Fatty acid metabolism</keyword>
<dbReference type="EMBL" id="KB445794">
    <property type="protein sequence ID" value="EMD39037.1"/>
    <property type="molecule type" value="Genomic_DNA"/>
</dbReference>
<dbReference type="InterPro" id="IPR011032">
    <property type="entry name" value="GroES-like_sf"/>
</dbReference>
<dbReference type="STRING" id="914234.M2RKQ0"/>
<keyword evidence="5" id="KW-0521">NADP</keyword>
<comment type="subcellular location">
    <subcellularLocation>
        <location evidence="1">Mitochondrion</location>
    </subcellularLocation>
</comment>
<dbReference type="GO" id="GO:0141148">
    <property type="term" value="F:enoyl-[acyl-carrier-protein] reductase (NADPH) activity"/>
    <property type="evidence" value="ECO:0007669"/>
    <property type="project" value="UniProtKB-EC"/>
</dbReference>
<proteinExistence type="inferred from homology"/>
<evidence type="ECO:0000256" key="2">
    <source>
        <dbReference type="ARBA" id="ARBA00010371"/>
    </source>
</evidence>
<evidence type="ECO:0000259" key="13">
    <source>
        <dbReference type="SMART" id="SM00829"/>
    </source>
</evidence>
<dbReference type="Gene3D" id="3.40.50.720">
    <property type="entry name" value="NAD(P)-binding Rossmann-like Domain"/>
    <property type="match status" value="1"/>
</dbReference>
<dbReference type="PANTHER" id="PTHR43981">
    <property type="entry name" value="ENOYL-[ACYL-CARRIER-PROTEIN] REDUCTASE, MITOCHONDRIAL"/>
    <property type="match status" value="1"/>
</dbReference>
<dbReference type="InterPro" id="IPR036291">
    <property type="entry name" value="NAD(P)-bd_dom_sf"/>
</dbReference>
<dbReference type="AlphaFoldDB" id="M2RKQ0"/>
<keyword evidence="6" id="KW-0809">Transit peptide</keyword>
<dbReference type="PANTHER" id="PTHR43981:SF2">
    <property type="entry name" value="ENOYL-[ACYL-CARRIER-PROTEIN] REDUCTASE, MITOCHONDRIAL"/>
    <property type="match status" value="1"/>
</dbReference>
<evidence type="ECO:0000313" key="15">
    <source>
        <dbReference type="Proteomes" id="UP000016930"/>
    </source>
</evidence>
<dbReference type="Pfam" id="PF08240">
    <property type="entry name" value="ADH_N"/>
    <property type="match status" value="1"/>
</dbReference>
<reference evidence="14 15" key="1">
    <citation type="journal article" date="2012" name="Proc. Natl. Acad. Sci. U.S.A.">
        <title>Comparative genomics of Ceriporiopsis subvermispora and Phanerochaete chrysosporium provide insight into selective ligninolysis.</title>
        <authorList>
            <person name="Fernandez-Fueyo E."/>
            <person name="Ruiz-Duenas F.J."/>
            <person name="Ferreira P."/>
            <person name="Floudas D."/>
            <person name="Hibbett D.S."/>
            <person name="Canessa P."/>
            <person name="Larrondo L.F."/>
            <person name="James T.Y."/>
            <person name="Seelenfreund D."/>
            <person name="Lobos S."/>
            <person name="Polanco R."/>
            <person name="Tello M."/>
            <person name="Honda Y."/>
            <person name="Watanabe T."/>
            <person name="Watanabe T."/>
            <person name="Ryu J.S."/>
            <person name="Kubicek C.P."/>
            <person name="Schmoll M."/>
            <person name="Gaskell J."/>
            <person name="Hammel K.E."/>
            <person name="St John F.J."/>
            <person name="Vanden Wymelenberg A."/>
            <person name="Sabat G."/>
            <person name="Splinter BonDurant S."/>
            <person name="Syed K."/>
            <person name="Yadav J.S."/>
            <person name="Doddapaneni H."/>
            <person name="Subramanian V."/>
            <person name="Lavin J.L."/>
            <person name="Oguiza J.A."/>
            <person name="Perez G."/>
            <person name="Pisabarro A.G."/>
            <person name="Ramirez L."/>
            <person name="Santoyo F."/>
            <person name="Master E."/>
            <person name="Coutinho P.M."/>
            <person name="Henrissat B."/>
            <person name="Lombard V."/>
            <person name="Magnuson J.K."/>
            <person name="Kuees U."/>
            <person name="Hori C."/>
            <person name="Igarashi K."/>
            <person name="Samejima M."/>
            <person name="Held B.W."/>
            <person name="Barry K.W."/>
            <person name="LaButti K.M."/>
            <person name="Lapidus A."/>
            <person name="Lindquist E.A."/>
            <person name="Lucas S.M."/>
            <person name="Riley R."/>
            <person name="Salamov A.A."/>
            <person name="Hoffmeister D."/>
            <person name="Schwenk D."/>
            <person name="Hadar Y."/>
            <person name="Yarden O."/>
            <person name="de Vries R.P."/>
            <person name="Wiebenga A."/>
            <person name="Stenlid J."/>
            <person name="Eastwood D."/>
            <person name="Grigoriev I.V."/>
            <person name="Berka R.M."/>
            <person name="Blanchette R.A."/>
            <person name="Kersten P."/>
            <person name="Martinez A.T."/>
            <person name="Vicuna R."/>
            <person name="Cullen D."/>
        </authorList>
    </citation>
    <scope>NUCLEOTIDE SEQUENCE [LARGE SCALE GENOMIC DNA]</scope>
    <source>
        <strain evidence="14 15">B</strain>
    </source>
</reference>
<dbReference type="HOGENOM" id="CLU_026673_17_0_1"/>
<evidence type="ECO:0000256" key="8">
    <source>
        <dbReference type="ARBA" id="ARBA00023098"/>
    </source>
</evidence>
<evidence type="ECO:0000256" key="11">
    <source>
        <dbReference type="ARBA" id="ARBA00038963"/>
    </source>
</evidence>
<evidence type="ECO:0000256" key="6">
    <source>
        <dbReference type="ARBA" id="ARBA00022946"/>
    </source>
</evidence>
<evidence type="ECO:0000256" key="4">
    <source>
        <dbReference type="ARBA" id="ARBA00022832"/>
    </source>
</evidence>
<evidence type="ECO:0000256" key="10">
    <source>
        <dbReference type="ARBA" id="ARBA00023160"/>
    </source>
</evidence>
<dbReference type="SMART" id="SM00829">
    <property type="entry name" value="PKS_ER"/>
    <property type="match status" value="1"/>
</dbReference>
<organism evidence="14 15">
    <name type="scientific">Ceriporiopsis subvermispora (strain B)</name>
    <name type="common">White-rot fungus</name>
    <name type="synonym">Gelatoporia subvermispora</name>
    <dbReference type="NCBI Taxonomy" id="914234"/>
    <lineage>
        <taxon>Eukaryota</taxon>
        <taxon>Fungi</taxon>
        <taxon>Dikarya</taxon>
        <taxon>Basidiomycota</taxon>
        <taxon>Agaricomycotina</taxon>
        <taxon>Agaricomycetes</taxon>
        <taxon>Polyporales</taxon>
        <taxon>Gelatoporiaceae</taxon>
        <taxon>Gelatoporia</taxon>
    </lineage>
</organism>
<feature type="domain" description="Enoyl reductase (ER)" evidence="13">
    <location>
        <begin position="45"/>
        <end position="383"/>
    </location>
</feature>
<dbReference type="EC" id="1.3.1.104" evidence="11"/>
<dbReference type="InterPro" id="IPR013154">
    <property type="entry name" value="ADH-like_N"/>
</dbReference>
<dbReference type="SUPFAM" id="SSF50129">
    <property type="entry name" value="GroES-like"/>
    <property type="match status" value="1"/>
</dbReference>
<dbReference type="InterPro" id="IPR051034">
    <property type="entry name" value="Mito_Enoyl-ACP_Reductase"/>
</dbReference>
<evidence type="ECO:0000256" key="12">
    <source>
        <dbReference type="ARBA" id="ARBA00048843"/>
    </source>
</evidence>
<dbReference type="GO" id="GO:0005739">
    <property type="term" value="C:mitochondrion"/>
    <property type="evidence" value="ECO:0007669"/>
    <property type="project" value="UniProtKB-SubCell"/>
</dbReference>
<dbReference type="Pfam" id="PF00107">
    <property type="entry name" value="ADH_zinc_N"/>
    <property type="match status" value="1"/>
</dbReference>
<evidence type="ECO:0000256" key="7">
    <source>
        <dbReference type="ARBA" id="ARBA00023002"/>
    </source>
</evidence>
<keyword evidence="9" id="KW-0496">Mitochondrion</keyword>
<dbReference type="SUPFAM" id="SSF51735">
    <property type="entry name" value="NAD(P)-binding Rossmann-fold domains"/>
    <property type="match status" value="1"/>
</dbReference>
<name>M2RKQ0_CERS8</name>
<protein>
    <recommendedName>
        <fullName evidence="11">enoyl-[acyl-carrier-protein] reductase</fullName>
        <ecNumber evidence="11">1.3.1.104</ecNumber>
    </recommendedName>
</protein>